<dbReference type="InterPro" id="IPR020843">
    <property type="entry name" value="ER"/>
</dbReference>
<dbReference type="Proteomes" id="UP000292958">
    <property type="component" value="Unassembled WGS sequence"/>
</dbReference>
<dbReference type="Gene3D" id="3.40.50.720">
    <property type="entry name" value="NAD(P)-binding Rossmann-like Domain"/>
    <property type="match status" value="1"/>
</dbReference>
<dbReference type="SUPFAM" id="SSF51735">
    <property type="entry name" value="NAD(P)-binding Rossmann-fold domains"/>
    <property type="match status" value="1"/>
</dbReference>
<dbReference type="PANTHER" id="PTHR48106">
    <property type="entry name" value="QUINONE OXIDOREDUCTASE PIG3-RELATED"/>
    <property type="match status" value="1"/>
</dbReference>
<evidence type="ECO:0000313" key="5">
    <source>
        <dbReference type="Proteomes" id="UP000292958"/>
    </source>
</evidence>
<dbReference type="InterPro" id="IPR036291">
    <property type="entry name" value="NAD(P)-bd_dom_sf"/>
</dbReference>
<accession>A0A4Q7Y1F0</accession>
<dbReference type="EMBL" id="SHKW01000007">
    <property type="protein sequence ID" value="RZU29585.1"/>
    <property type="molecule type" value="Genomic_DNA"/>
</dbReference>
<sequence length="332" mass="35812">MSNTVKIVRFHKTGPAEVLQFDELPLPEPGPGEIRLRVKALGLNRAEIMFRNGQYLETPVHPAKNGYEAAGIIEATGPDVDGSWIGKTVSTVPGTFKLNDHGVYGEVAVVPLHGIAEYPSTLSYEQGASIWMQYLTAYGALIWLGQVAKGDFVVITAASSSVGIAAIEMVKVEGAISIAVTRTAAKKAELLKLGADHVIVTDEEDLVARVNEITLGKGARIVFDPIGGKILESLAASTASKGIIFEYGALAPEPTPYPLFTALAKHLTIRAYTLFELTPDPVFPKAKQYIFDHLALGAFRPIIDKTFPFAEIVEAHRYMESNAQIGKIVVTL</sequence>
<dbReference type="Pfam" id="PF08240">
    <property type="entry name" value="ADH_N"/>
    <property type="match status" value="1"/>
</dbReference>
<dbReference type="SUPFAM" id="SSF50129">
    <property type="entry name" value="GroES-like"/>
    <property type="match status" value="1"/>
</dbReference>
<dbReference type="Gene3D" id="3.90.180.10">
    <property type="entry name" value="Medium-chain alcohol dehydrogenases, catalytic domain"/>
    <property type="match status" value="1"/>
</dbReference>
<evidence type="ECO:0000256" key="2">
    <source>
        <dbReference type="ARBA" id="ARBA00023002"/>
    </source>
</evidence>
<name>A0A4Q7Y1F0_9BACT</name>
<gene>
    <name evidence="4" type="ORF">BDD14_6169</name>
</gene>
<evidence type="ECO:0000313" key="4">
    <source>
        <dbReference type="EMBL" id="RZU29585.1"/>
    </source>
</evidence>
<dbReference type="RefSeq" id="WP_130424794.1">
    <property type="nucleotide sequence ID" value="NZ_SHKW01000007.1"/>
</dbReference>
<organism evidence="4 5">
    <name type="scientific">Edaphobacter modestus</name>
    <dbReference type="NCBI Taxonomy" id="388466"/>
    <lineage>
        <taxon>Bacteria</taxon>
        <taxon>Pseudomonadati</taxon>
        <taxon>Acidobacteriota</taxon>
        <taxon>Terriglobia</taxon>
        <taxon>Terriglobales</taxon>
        <taxon>Acidobacteriaceae</taxon>
        <taxon>Edaphobacter</taxon>
    </lineage>
</organism>
<dbReference type="InterPro" id="IPR013154">
    <property type="entry name" value="ADH-like_N"/>
</dbReference>
<dbReference type="GO" id="GO:0016651">
    <property type="term" value="F:oxidoreductase activity, acting on NAD(P)H"/>
    <property type="evidence" value="ECO:0007669"/>
    <property type="project" value="TreeGrafter"/>
</dbReference>
<dbReference type="PANTHER" id="PTHR48106:SF5">
    <property type="entry name" value="ZINC-CONTAINING ALCOHOL DEHYDROGENASE"/>
    <property type="match status" value="1"/>
</dbReference>
<protein>
    <submittedName>
        <fullName evidence="4">NADPH:quinone reductase-like Zn-dependent oxidoreductase</fullName>
    </submittedName>
</protein>
<dbReference type="SMART" id="SM00829">
    <property type="entry name" value="PKS_ER"/>
    <property type="match status" value="1"/>
</dbReference>
<dbReference type="AlphaFoldDB" id="A0A4Q7Y1F0"/>
<dbReference type="InterPro" id="IPR011032">
    <property type="entry name" value="GroES-like_sf"/>
</dbReference>
<keyword evidence="2" id="KW-0560">Oxidoreductase</keyword>
<dbReference type="CDD" id="cd08268">
    <property type="entry name" value="MDR2"/>
    <property type="match status" value="1"/>
</dbReference>
<proteinExistence type="predicted"/>
<keyword evidence="5" id="KW-1185">Reference proteome</keyword>
<reference evidence="4 5" key="1">
    <citation type="submission" date="2019-02" db="EMBL/GenBank/DDBJ databases">
        <title>Genomic Encyclopedia of Archaeal and Bacterial Type Strains, Phase II (KMG-II): from individual species to whole genera.</title>
        <authorList>
            <person name="Goeker M."/>
        </authorList>
    </citation>
    <scope>NUCLEOTIDE SEQUENCE [LARGE SCALE GENOMIC DNA]</scope>
    <source>
        <strain evidence="4 5">DSM 18101</strain>
    </source>
</reference>
<dbReference type="Pfam" id="PF13602">
    <property type="entry name" value="ADH_zinc_N_2"/>
    <property type="match status" value="1"/>
</dbReference>
<dbReference type="GO" id="GO:0070402">
    <property type="term" value="F:NADPH binding"/>
    <property type="evidence" value="ECO:0007669"/>
    <property type="project" value="TreeGrafter"/>
</dbReference>
<evidence type="ECO:0000259" key="3">
    <source>
        <dbReference type="SMART" id="SM00829"/>
    </source>
</evidence>
<keyword evidence="1" id="KW-0521">NADP</keyword>
<feature type="domain" description="Enoyl reductase (ER)" evidence="3">
    <location>
        <begin position="14"/>
        <end position="330"/>
    </location>
</feature>
<comment type="caution">
    <text evidence="4">The sequence shown here is derived from an EMBL/GenBank/DDBJ whole genome shotgun (WGS) entry which is preliminary data.</text>
</comment>
<dbReference type="OrthoDB" id="9787435at2"/>
<evidence type="ECO:0000256" key="1">
    <source>
        <dbReference type="ARBA" id="ARBA00022857"/>
    </source>
</evidence>